<dbReference type="Pfam" id="PF02696">
    <property type="entry name" value="SelO"/>
    <property type="match status" value="1"/>
</dbReference>
<keyword evidence="10" id="KW-1185">Reference proteome</keyword>
<keyword evidence="7 8" id="KW-0460">Magnesium</keyword>
<gene>
    <name evidence="8" type="primary">ydiU</name>
    <name evidence="8" type="synonym">selO</name>
    <name evidence="9" type="ORF">AZF04_15055</name>
</gene>
<evidence type="ECO:0000313" key="9">
    <source>
        <dbReference type="EMBL" id="KYG34144.1"/>
    </source>
</evidence>
<dbReference type="OrthoDB" id="9773505at2"/>
<feature type="binding site" evidence="8">
    <location>
        <position position="256"/>
    </location>
    <ligand>
        <name>Mg(2+)</name>
        <dbReference type="ChEBI" id="CHEBI:18420"/>
    </ligand>
</feature>
<comment type="cofactor">
    <cofactor evidence="8">
        <name>Mg(2+)</name>
        <dbReference type="ChEBI" id="CHEBI:18420"/>
    </cofactor>
    <cofactor evidence="8">
        <name>Mn(2+)</name>
        <dbReference type="ChEBI" id="CHEBI:29035"/>
    </cofactor>
</comment>
<keyword evidence="6 8" id="KW-0067">ATP-binding</keyword>
<feature type="binding site" evidence="8">
    <location>
        <position position="129"/>
    </location>
    <ligand>
        <name>ATP</name>
        <dbReference type="ChEBI" id="CHEBI:30616"/>
    </ligand>
</feature>
<feature type="binding site" evidence="8">
    <location>
        <position position="265"/>
    </location>
    <ligand>
        <name>Mg(2+)</name>
        <dbReference type="ChEBI" id="CHEBI:18420"/>
    </ligand>
</feature>
<evidence type="ECO:0000256" key="2">
    <source>
        <dbReference type="ARBA" id="ARBA00022679"/>
    </source>
</evidence>
<comment type="catalytic activity">
    <reaction evidence="8">
        <text>L-threonyl-[protein] + ATP = 3-O-(5'-adenylyl)-L-threonyl-[protein] + diphosphate</text>
        <dbReference type="Rhea" id="RHEA:54292"/>
        <dbReference type="Rhea" id="RHEA-COMP:11060"/>
        <dbReference type="Rhea" id="RHEA-COMP:13847"/>
        <dbReference type="ChEBI" id="CHEBI:30013"/>
        <dbReference type="ChEBI" id="CHEBI:30616"/>
        <dbReference type="ChEBI" id="CHEBI:33019"/>
        <dbReference type="ChEBI" id="CHEBI:138113"/>
        <dbReference type="EC" id="2.7.7.108"/>
    </reaction>
</comment>
<dbReference type="EC" id="2.7.7.-" evidence="8"/>
<dbReference type="NCBIfam" id="NF000658">
    <property type="entry name" value="PRK00029.1"/>
    <property type="match status" value="1"/>
</dbReference>
<dbReference type="RefSeq" id="WP_061947643.1">
    <property type="nucleotide sequence ID" value="NZ_LTAO01000003.1"/>
</dbReference>
<dbReference type="EMBL" id="LTAO01000003">
    <property type="protein sequence ID" value="KYG34144.1"/>
    <property type="molecule type" value="Genomic_DNA"/>
</dbReference>
<evidence type="ECO:0000256" key="3">
    <source>
        <dbReference type="ARBA" id="ARBA00022695"/>
    </source>
</evidence>
<proteinExistence type="inferred from homology"/>
<keyword evidence="8" id="KW-0464">Manganese</keyword>
<evidence type="ECO:0000313" key="10">
    <source>
        <dbReference type="Proteomes" id="UP000075806"/>
    </source>
</evidence>
<feature type="binding site" evidence="8">
    <location>
        <position position="116"/>
    </location>
    <ligand>
        <name>ATP</name>
        <dbReference type="ChEBI" id="CHEBI:30616"/>
    </ligand>
</feature>
<keyword evidence="2 8" id="KW-0808">Transferase</keyword>
<comment type="catalytic activity">
    <reaction evidence="8">
        <text>L-tyrosyl-[protein] + ATP = O-(5'-adenylyl)-L-tyrosyl-[protein] + diphosphate</text>
        <dbReference type="Rhea" id="RHEA:54288"/>
        <dbReference type="Rhea" id="RHEA-COMP:10136"/>
        <dbReference type="Rhea" id="RHEA-COMP:13846"/>
        <dbReference type="ChEBI" id="CHEBI:30616"/>
        <dbReference type="ChEBI" id="CHEBI:33019"/>
        <dbReference type="ChEBI" id="CHEBI:46858"/>
        <dbReference type="ChEBI" id="CHEBI:83624"/>
        <dbReference type="EC" id="2.7.7.108"/>
    </reaction>
</comment>
<feature type="binding site" evidence="8">
    <location>
        <position position="93"/>
    </location>
    <ligand>
        <name>ATP</name>
        <dbReference type="ChEBI" id="CHEBI:30616"/>
    </ligand>
</feature>
<feature type="active site" description="Proton acceptor" evidence="8">
    <location>
        <position position="255"/>
    </location>
</feature>
<comment type="caution">
    <text evidence="9">The sequence shown here is derived from an EMBL/GenBank/DDBJ whole genome shotgun (WGS) entry which is preliminary data.</text>
</comment>
<comment type="catalytic activity">
    <reaction evidence="8">
        <text>L-histidyl-[protein] + UTP = N(tele)-(5'-uridylyl)-L-histidyl-[protein] + diphosphate</text>
        <dbReference type="Rhea" id="RHEA:83891"/>
        <dbReference type="Rhea" id="RHEA-COMP:9745"/>
        <dbReference type="Rhea" id="RHEA-COMP:20239"/>
        <dbReference type="ChEBI" id="CHEBI:29979"/>
        <dbReference type="ChEBI" id="CHEBI:33019"/>
        <dbReference type="ChEBI" id="CHEBI:46398"/>
        <dbReference type="ChEBI" id="CHEBI:233474"/>
    </reaction>
</comment>
<comment type="catalytic activity">
    <reaction evidence="8">
        <text>L-seryl-[protein] + ATP = 3-O-(5'-adenylyl)-L-seryl-[protein] + diphosphate</text>
        <dbReference type="Rhea" id="RHEA:58120"/>
        <dbReference type="Rhea" id="RHEA-COMP:9863"/>
        <dbReference type="Rhea" id="RHEA-COMP:15073"/>
        <dbReference type="ChEBI" id="CHEBI:29999"/>
        <dbReference type="ChEBI" id="CHEBI:30616"/>
        <dbReference type="ChEBI" id="CHEBI:33019"/>
        <dbReference type="ChEBI" id="CHEBI:142516"/>
        <dbReference type="EC" id="2.7.7.108"/>
    </reaction>
</comment>
<evidence type="ECO:0000256" key="5">
    <source>
        <dbReference type="ARBA" id="ARBA00022741"/>
    </source>
</evidence>
<dbReference type="AlphaFoldDB" id="A0A162F030"/>
<reference evidence="9" key="1">
    <citation type="submission" date="2016-02" db="EMBL/GenBank/DDBJ databases">
        <title>Genome sequence of Bacillus trypoxylicola KCTC 13244(T).</title>
        <authorList>
            <person name="Jeong H."/>
            <person name="Park S.-H."/>
            <person name="Choi S.-K."/>
        </authorList>
    </citation>
    <scope>NUCLEOTIDE SEQUENCE [LARGE SCALE GENOMIC DNA]</scope>
    <source>
        <strain evidence="9">KCTC 13244</strain>
    </source>
</reference>
<sequence length="490" mass="55482">MSQSFDNDFGWNLEKSYHTLPEIFYKIEQLDNTSDPKIVVFNKQLGEQLGLNSEAFHTESGAQVLSGSKTPNGGMSISLAYAGHQFGHFTMLGDGRALLIGEQISPQKERYDIHLKGSGPTHFSRGGDGRAALAPMLREYLISEAMFALGIPTTRSLAVTSTGNPVYRETVLPGATLTRVASSHIRVGTFQYARQYGSIDDLRALADYTITRHFTSLIEHENRYLGLLQTVMKQQASLIAKWQLVGFVHGVMNTDNMTISGETIDYGPCAFMNEYNQATVFSSIDHQGRYAYGNQPYMAAWNLARLAESILPLLNENQDEALKTAEGAIGQFQTYYDSFWYSGMSKKLGLFQSNSDEMELSEALLKLMEKNDLDFTNTFIDLTFEKCNDSEVYQFDEFKQWKKQWEHLLKQQSQSKEESISLMKENNPAAIPRNHLVEEALEEAVEQENYQKWNELLKVVTNPFEHNFYEEKYTAPPNKSATPYKTFCGT</sequence>
<keyword evidence="4 8" id="KW-0479">Metal-binding</keyword>
<feature type="binding site" evidence="8">
    <location>
        <position position="265"/>
    </location>
    <ligand>
        <name>ATP</name>
        <dbReference type="ChEBI" id="CHEBI:30616"/>
    </ligand>
</feature>
<dbReference type="GO" id="GO:0000287">
    <property type="term" value="F:magnesium ion binding"/>
    <property type="evidence" value="ECO:0007669"/>
    <property type="project" value="UniProtKB-UniRule"/>
</dbReference>
<feature type="binding site" evidence="8">
    <location>
        <position position="186"/>
    </location>
    <ligand>
        <name>ATP</name>
        <dbReference type="ChEBI" id="CHEBI:30616"/>
    </ligand>
</feature>
<dbReference type="EC" id="2.7.7.108" evidence="8"/>
<feature type="binding site" evidence="8">
    <location>
        <position position="96"/>
    </location>
    <ligand>
        <name>ATP</name>
        <dbReference type="ChEBI" id="CHEBI:30616"/>
    </ligand>
</feature>
<feature type="binding site" evidence="8">
    <location>
        <position position="179"/>
    </location>
    <ligand>
        <name>ATP</name>
        <dbReference type="ChEBI" id="CHEBI:30616"/>
    </ligand>
</feature>
<evidence type="ECO:0000256" key="1">
    <source>
        <dbReference type="ARBA" id="ARBA00009747"/>
    </source>
</evidence>
<feature type="binding site" evidence="8">
    <location>
        <position position="128"/>
    </location>
    <ligand>
        <name>ATP</name>
        <dbReference type="ChEBI" id="CHEBI:30616"/>
    </ligand>
</feature>
<keyword evidence="3 8" id="KW-0548">Nucleotidyltransferase</keyword>
<name>A0A162F030_9BACI</name>
<evidence type="ECO:0000256" key="4">
    <source>
        <dbReference type="ARBA" id="ARBA00022723"/>
    </source>
</evidence>
<dbReference type="PANTHER" id="PTHR32057">
    <property type="entry name" value="PROTEIN ADENYLYLTRANSFERASE SELO, MITOCHONDRIAL"/>
    <property type="match status" value="1"/>
</dbReference>
<evidence type="ECO:0000256" key="8">
    <source>
        <dbReference type="HAMAP-Rule" id="MF_00692"/>
    </source>
</evidence>
<dbReference type="HAMAP" id="MF_00692">
    <property type="entry name" value="SelO"/>
    <property type="match status" value="1"/>
</dbReference>
<dbReference type="InterPro" id="IPR003846">
    <property type="entry name" value="SelO"/>
</dbReference>
<comment type="catalytic activity">
    <reaction evidence="8">
        <text>L-tyrosyl-[protein] + UTP = O-(5'-uridylyl)-L-tyrosyl-[protein] + diphosphate</text>
        <dbReference type="Rhea" id="RHEA:83887"/>
        <dbReference type="Rhea" id="RHEA-COMP:10136"/>
        <dbReference type="Rhea" id="RHEA-COMP:20238"/>
        <dbReference type="ChEBI" id="CHEBI:33019"/>
        <dbReference type="ChEBI" id="CHEBI:46398"/>
        <dbReference type="ChEBI" id="CHEBI:46858"/>
        <dbReference type="ChEBI" id="CHEBI:90602"/>
    </reaction>
</comment>
<dbReference type="PANTHER" id="PTHR32057:SF14">
    <property type="entry name" value="PROTEIN ADENYLYLTRANSFERASE SELO, MITOCHONDRIAL"/>
    <property type="match status" value="1"/>
</dbReference>
<protein>
    <recommendedName>
        <fullName evidence="8">Protein nucleotidyltransferase YdiU</fullName>
        <ecNumber evidence="8">2.7.7.-</ecNumber>
    </recommendedName>
    <alternativeName>
        <fullName evidence="8">Protein adenylyltransferase YdiU</fullName>
        <ecNumber evidence="8">2.7.7.108</ecNumber>
    </alternativeName>
    <alternativeName>
        <fullName evidence="8">Protein uridylyltransferase YdiU</fullName>
        <ecNumber evidence="8">2.7.7.-</ecNumber>
    </alternativeName>
</protein>
<comment type="function">
    <text evidence="8">Nucleotidyltransferase involved in the post-translational modification of proteins. It can catalyze the addition of adenosine monophosphate (AMP) or uridine monophosphate (UMP) to a protein, resulting in modifications known as AMPylation and UMPylation.</text>
</comment>
<comment type="similarity">
    <text evidence="1 8">Belongs to the SELO family.</text>
</comment>
<accession>A0A162F030</accession>
<keyword evidence="5 8" id="KW-0547">Nucleotide-binding</keyword>
<dbReference type="Proteomes" id="UP000075806">
    <property type="component" value="Unassembled WGS sequence"/>
</dbReference>
<organism evidence="9 10">
    <name type="scientific">Alkalihalobacillus trypoxylicola</name>
    <dbReference type="NCBI Taxonomy" id="519424"/>
    <lineage>
        <taxon>Bacteria</taxon>
        <taxon>Bacillati</taxon>
        <taxon>Bacillota</taxon>
        <taxon>Bacilli</taxon>
        <taxon>Bacillales</taxon>
        <taxon>Bacillaceae</taxon>
        <taxon>Alkalihalobacillus</taxon>
    </lineage>
</organism>
<dbReference type="GO" id="GO:0030145">
    <property type="term" value="F:manganese ion binding"/>
    <property type="evidence" value="ECO:0007669"/>
    <property type="project" value="UniProtKB-UniRule"/>
</dbReference>
<dbReference type="GO" id="GO:0070733">
    <property type="term" value="F:AMPylase activity"/>
    <property type="evidence" value="ECO:0007669"/>
    <property type="project" value="UniProtKB-EC"/>
</dbReference>
<dbReference type="GO" id="GO:0005524">
    <property type="term" value="F:ATP binding"/>
    <property type="evidence" value="ECO:0007669"/>
    <property type="project" value="UniProtKB-UniRule"/>
</dbReference>
<evidence type="ECO:0000256" key="7">
    <source>
        <dbReference type="ARBA" id="ARBA00022842"/>
    </source>
</evidence>
<dbReference type="STRING" id="519424.AZF04_15055"/>
<feature type="binding site" evidence="8">
    <location>
        <position position="95"/>
    </location>
    <ligand>
        <name>ATP</name>
        <dbReference type="ChEBI" id="CHEBI:30616"/>
    </ligand>
</feature>
<evidence type="ECO:0000256" key="6">
    <source>
        <dbReference type="ARBA" id="ARBA00022840"/>
    </source>
</evidence>
<comment type="catalytic activity">
    <reaction evidence="8">
        <text>L-seryl-[protein] + UTP = O-(5'-uridylyl)-L-seryl-[protein] + diphosphate</text>
        <dbReference type="Rhea" id="RHEA:64604"/>
        <dbReference type="Rhea" id="RHEA-COMP:9863"/>
        <dbReference type="Rhea" id="RHEA-COMP:16635"/>
        <dbReference type="ChEBI" id="CHEBI:29999"/>
        <dbReference type="ChEBI" id="CHEBI:33019"/>
        <dbReference type="ChEBI" id="CHEBI:46398"/>
        <dbReference type="ChEBI" id="CHEBI:156051"/>
    </reaction>
</comment>